<gene>
    <name evidence="3" type="ORF">SAMN04489742_0086</name>
</gene>
<evidence type="ECO:0000313" key="3">
    <source>
        <dbReference type="EMBL" id="SDQ03431.1"/>
    </source>
</evidence>
<dbReference type="AlphaFoldDB" id="A0A1H0XKU3"/>
<organism evidence="3 4">
    <name type="scientific">Crystallibacter crystallopoietes</name>
    <dbReference type="NCBI Taxonomy" id="37928"/>
    <lineage>
        <taxon>Bacteria</taxon>
        <taxon>Bacillati</taxon>
        <taxon>Actinomycetota</taxon>
        <taxon>Actinomycetes</taxon>
        <taxon>Micrococcales</taxon>
        <taxon>Micrococcaceae</taxon>
        <taxon>Crystallibacter</taxon>
    </lineage>
</organism>
<feature type="region of interest" description="Disordered" evidence="1">
    <location>
        <begin position="161"/>
        <end position="193"/>
    </location>
</feature>
<evidence type="ECO:0000256" key="1">
    <source>
        <dbReference type="SAM" id="MobiDB-lite"/>
    </source>
</evidence>
<reference evidence="3 4" key="1">
    <citation type="submission" date="2016-10" db="EMBL/GenBank/DDBJ databases">
        <authorList>
            <person name="de Groot N.N."/>
        </authorList>
    </citation>
    <scope>NUCLEOTIDE SEQUENCE [LARGE SCALE GENOMIC DNA]</scope>
    <source>
        <strain evidence="3 4">DSM 20117</strain>
    </source>
</reference>
<keyword evidence="4" id="KW-1185">Reference proteome</keyword>
<accession>A0A1H0XKU3</accession>
<keyword evidence="2" id="KW-0812">Transmembrane</keyword>
<evidence type="ECO:0000313" key="4">
    <source>
        <dbReference type="Proteomes" id="UP000181917"/>
    </source>
</evidence>
<sequence>MASPADRFTDAGHGIGGLAGSGGRLSGPGPRGSGRHGRTNGACGLYLHGDVGWAGAPRERIIVPLSLASLLTNLIQSMGTVWDLFRHYWILAKLLITVVASFLLLVHMQPVSHAADLVSANASAVPDFGGLKVQLAADAGAALAVLLVAVVLSVFKPQGPGPATGGENSRSNAQPRCCKPRRGAAPAAWLSPY</sequence>
<dbReference type="Proteomes" id="UP000181917">
    <property type="component" value="Unassembled WGS sequence"/>
</dbReference>
<keyword evidence="2" id="KW-0472">Membrane</keyword>
<name>A0A1H0XKU3_9MICC</name>
<feature type="transmembrane region" description="Helical" evidence="2">
    <location>
        <begin position="135"/>
        <end position="155"/>
    </location>
</feature>
<keyword evidence="2" id="KW-1133">Transmembrane helix</keyword>
<protein>
    <submittedName>
        <fullName evidence="3">Uncharacterized protein</fullName>
    </submittedName>
</protein>
<evidence type="ECO:0000256" key="2">
    <source>
        <dbReference type="SAM" id="Phobius"/>
    </source>
</evidence>
<proteinExistence type="predicted"/>
<dbReference type="EMBL" id="FNKH01000001">
    <property type="protein sequence ID" value="SDQ03431.1"/>
    <property type="molecule type" value="Genomic_DNA"/>
</dbReference>
<feature type="compositionally biased region" description="Gly residues" evidence="1">
    <location>
        <begin position="13"/>
        <end position="32"/>
    </location>
</feature>
<feature type="region of interest" description="Disordered" evidence="1">
    <location>
        <begin position="1"/>
        <end position="36"/>
    </location>
</feature>
<feature type="transmembrane region" description="Helical" evidence="2">
    <location>
        <begin position="88"/>
        <end position="106"/>
    </location>
</feature>